<dbReference type="KEGG" id="dch:SY84_13995"/>
<keyword evidence="4" id="KW-0963">Cytoplasm</keyword>
<evidence type="ECO:0000256" key="8">
    <source>
        <dbReference type="ARBA" id="ARBA00022741"/>
    </source>
</evidence>
<keyword evidence="8" id="KW-0547">Nucleotide-binding</keyword>
<keyword evidence="14" id="KW-1185">Reference proteome</keyword>
<keyword evidence="5" id="KW-0808">Transferase</keyword>
<dbReference type="GO" id="GO:0006450">
    <property type="term" value="P:regulation of translational fidelity"/>
    <property type="evidence" value="ECO:0007669"/>
    <property type="project" value="TreeGrafter"/>
</dbReference>
<gene>
    <name evidence="13" type="ORF">SY84_13995</name>
</gene>
<dbReference type="EMBL" id="CP011389">
    <property type="protein sequence ID" value="AKH18594.1"/>
    <property type="molecule type" value="Genomic_DNA"/>
</dbReference>
<evidence type="ECO:0000256" key="4">
    <source>
        <dbReference type="ARBA" id="ARBA00022490"/>
    </source>
</evidence>
<dbReference type="Pfam" id="PF01300">
    <property type="entry name" value="Sua5_yciO_yrdC"/>
    <property type="match status" value="1"/>
</dbReference>
<sequence>MMNSLDRLKGLEAGVPWDALLDDAARVLAQGGVVAYPSETVWGLAALPDAAEALFVVKGRDGGKPVQASFVSLAFARAFVQPDAAFDVLAAFLPGPLTLVTGAAVGCPASLAPGGQVGVRVPDHPVALALLERAGGVLATTSCNRSGEAAALTFAQAQGLGLADLVLPDAGVRALGLPSTVLDVPGRRVLREGAVPSVALLAALSGGA</sequence>
<keyword evidence="7" id="KW-0548">Nucleotidyltransferase</keyword>
<dbReference type="GO" id="GO:0008033">
    <property type="term" value="P:tRNA processing"/>
    <property type="evidence" value="ECO:0007669"/>
    <property type="project" value="UniProtKB-KW"/>
</dbReference>
<evidence type="ECO:0000256" key="11">
    <source>
        <dbReference type="ARBA" id="ARBA00048366"/>
    </source>
</evidence>
<evidence type="ECO:0000256" key="1">
    <source>
        <dbReference type="ARBA" id="ARBA00004496"/>
    </source>
</evidence>
<evidence type="ECO:0000256" key="6">
    <source>
        <dbReference type="ARBA" id="ARBA00022694"/>
    </source>
</evidence>
<evidence type="ECO:0000259" key="12">
    <source>
        <dbReference type="PROSITE" id="PS51163"/>
    </source>
</evidence>
<evidence type="ECO:0000256" key="10">
    <source>
        <dbReference type="ARBA" id="ARBA00029774"/>
    </source>
</evidence>
<evidence type="ECO:0000256" key="9">
    <source>
        <dbReference type="ARBA" id="ARBA00022840"/>
    </source>
</evidence>
<proteinExistence type="inferred from homology"/>
<dbReference type="EC" id="2.7.7.87" evidence="3"/>
<dbReference type="InterPro" id="IPR017945">
    <property type="entry name" value="DHBP_synth_RibB-like_a/b_dom"/>
</dbReference>
<evidence type="ECO:0000256" key="2">
    <source>
        <dbReference type="ARBA" id="ARBA00007663"/>
    </source>
</evidence>
<evidence type="ECO:0000256" key="3">
    <source>
        <dbReference type="ARBA" id="ARBA00012584"/>
    </source>
</evidence>
<dbReference type="GO" id="GO:0000049">
    <property type="term" value="F:tRNA binding"/>
    <property type="evidence" value="ECO:0007669"/>
    <property type="project" value="TreeGrafter"/>
</dbReference>
<dbReference type="PANTHER" id="PTHR17490:SF16">
    <property type="entry name" value="THREONYLCARBAMOYL-AMP SYNTHASE"/>
    <property type="match status" value="1"/>
</dbReference>
<comment type="catalytic activity">
    <reaction evidence="11">
        <text>L-threonine + hydrogencarbonate + ATP = L-threonylcarbamoyladenylate + diphosphate + H2O</text>
        <dbReference type="Rhea" id="RHEA:36407"/>
        <dbReference type="ChEBI" id="CHEBI:15377"/>
        <dbReference type="ChEBI" id="CHEBI:17544"/>
        <dbReference type="ChEBI" id="CHEBI:30616"/>
        <dbReference type="ChEBI" id="CHEBI:33019"/>
        <dbReference type="ChEBI" id="CHEBI:57926"/>
        <dbReference type="ChEBI" id="CHEBI:73682"/>
        <dbReference type="EC" id="2.7.7.87"/>
    </reaction>
</comment>
<dbReference type="GO" id="GO:0061710">
    <property type="term" value="F:L-threonylcarbamoyladenylate synthase"/>
    <property type="evidence" value="ECO:0007669"/>
    <property type="project" value="UniProtKB-EC"/>
</dbReference>
<dbReference type="GO" id="GO:0005524">
    <property type="term" value="F:ATP binding"/>
    <property type="evidence" value="ECO:0007669"/>
    <property type="project" value="UniProtKB-KW"/>
</dbReference>
<dbReference type="InterPro" id="IPR006070">
    <property type="entry name" value="Sua5-like_dom"/>
</dbReference>
<name>A0A0F7JTD5_9DEIO</name>
<dbReference type="AlphaFoldDB" id="A0A0F7JTD5"/>
<comment type="similarity">
    <text evidence="2">Belongs to the SUA5 family.</text>
</comment>
<accession>A0A0F7JTD5</accession>
<feature type="domain" description="YrdC-like" evidence="12">
    <location>
        <begin position="18"/>
        <end position="195"/>
    </location>
</feature>
<evidence type="ECO:0000313" key="13">
    <source>
        <dbReference type="EMBL" id="AKH18594.1"/>
    </source>
</evidence>
<dbReference type="InterPro" id="IPR050156">
    <property type="entry name" value="TC-AMP_synthase_SUA5"/>
</dbReference>
<dbReference type="PROSITE" id="PS51163">
    <property type="entry name" value="YRDC"/>
    <property type="match status" value="1"/>
</dbReference>
<organism evidence="13 14">
    <name type="scientific">Deinococcus soli</name>
    <name type="common">ex Cha et al. 2016</name>
    <dbReference type="NCBI Taxonomy" id="1309411"/>
    <lineage>
        <taxon>Bacteria</taxon>
        <taxon>Thermotogati</taxon>
        <taxon>Deinococcota</taxon>
        <taxon>Deinococci</taxon>
        <taxon>Deinococcales</taxon>
        <taxon>Deinococcaceae</taxon>
        <taxon>Deinococcus</taxon>
    </lineage>
</organism>
<keyword evidence="9" id="KW-0067">ATP-binding</keyword>
<dbReference type="Gene3D" id="3.90.870.10">
    <property type="entry name" value="DHBP synthase"/>
    <property type="match status" value="1"/>
</dbReference>
<dbReference type="PANTHER" id="PTHR17490">
    <property type="entry name" value="SUA5"/>
    <property type="match status" value="1"/>
</dbReference>
<evidence type="ECO:0000256" key="7">
    <source>
        <dbReference type="ARBA" id="ARBA00022695"/>
    </source>
</evidence>
<evidence type="ECO:0000313" key="14">
    <source>
        <dbReference type="Proteomes" id="UP000034024"/>
    </source>
</evidence>
<keyword evidence="6" id="KW-0819">tRNA processing</keyword>
<dbReference type="Proteomes" id="UP000034024">
    <property type="component" value="Chromosome"/>
</dbReference>
<reference evidence="13 14" key="1">
    <citation type="submission" date="2015-01" db="EMBL/GenBank/DDBJ databases">
        <title>Deinococcus soli/N5/whole genome sequencing.</title>
        <authorList>
            <person name="Kim M.K."/>
            <person name="Srinivasan S."/>
            <person name="Lee J.-J."/>
        </authorList>
    </citation>
    <scope>NUCLEOTIDE SEQUENCE [LARGE SCALE GENOMIC DNA]</scope>
    <source>
        <strain evidence="13 14">N5</strain>
    </source>
</reference>
<dbReference type="SUPFAM" id="SSF55821">
    <property type="entry name" value="YrdC/RibB"/>
    <property type="match status" value="1"/>
</dbReference>
<protein>
    <recommendedName>
        <fullName evidence="10">L-threonylcarbamoyladenylate synthase</fullName>
        <ecNumber evidence="3">2.7.7.87</ecNumber>
    </recommendedName>
    <alternativeName>
        <fullName evidence="10">L-threonylcarbamoyladenylate synthase</fullName>
    </alternativeName>
</protein>
<dbReference type="PATRIC" id="fig|1309411.5.peg.2849"/>
<dbReference type="GO" id="GO:0003725">
    <property type="term" value="F:double-stranded RNA binding"/>
    <property type="evidence" value="ECO:0007669"/>
    <property type="project" value="InterPro"/>
</dbReference>
<evidence type="ECO:0000256" key="5">
    <source>
        <dbReference type="ARBA" id="ARBA00022679"/>
    </source>
</evidence>
<dbReference type="GO" id="GO:0005737">
    <property type="term" value="C:cytoplasm"/>
    <property type="evidence" value="ECO:0007669"/>
    <property type="project" value="UniProtKB-SubCell"/>
</dbReference>
<comment type="subcellular location">
    <subcellularLocation>
        <location evidence="1">Cytoplasm</location>
    </subcellularLocation>
</comment>